<accession>A0A0F9UQN1</accession>
<dbReference type="EMBL" id="LAZR01000116">
    <property type="protein sequence ID" value="KKN89787.1"/>
    <property type="molecule type" value="Genomic_DNA"/>
</dbReference>
<gene>
    <name evidence="2" type="ORF">LCGC14_0236350</name>
</gene>
<evidence type="ECO:0000256" key="1">
    <source>
        <dbReference type="SAM" id="MobiDB-lite"/>
    </source>
</evidence>
<reference evidence="2" key="1">
    <citation type="journal article" date="2015" name="Nature">
        <title>Complex archaea that bridge the gap between prokaryotes and eukaryotes.</title>
        <authorList>
            <person name="Spang A."/>
            <person name="Saw J.H."/>
            <person name="Jorgensen S.L."/>
            <person name="Zaremba-Niedzwiedzka K."/>
            <person name="Martijn J."/>
            <person name="Lind A.E."/>
            <person name="van Eijk R."/>
            <person name="Schleper C."/>
            <person name="Guy L."/>
            <person name="Ettema T.J."/>
        </authorList>
    </citation>
    <scope>NUCLEOTIDE SEQUENCE</scope>
</reference>
<sequence length="149" mass="16782">MTQEEVEHAVGWFQNAMGMSNWAFELSVQDDPPNWVGKVSPSEVATSVSSLRFKTGMVWISPARCKANEEETDELSTLFHELMHSLAKEAGVLDDGNDRKEFFWDKLAEALRMLYLRIEEDGPGTGYSEEDWKTLTDDPSDADNTEATS</sequence>
<proteinExistence type="predicted"/>
<name>A0A0F9UQN1_9ZZZZ</name>
<organism evidence="2">
    <name type="scientific">marine sediment metagenome</name>
    <dbReference type="NCBI Taxonomy" id="412755"/>
    <lineage>
        <taxon>unclassified sequences</taxon>
        <taxon>metagenomes</taxon>
        <taxon>ecological metagenomes</taxon>
    </lineage>
</organism>
<protein>
    <submittedName>
        <fullName evidence="2">Uncharacterized protein</fullName>
    </submittedName>
</protein>
<evidence type="ECO:0000313" key="2">
    <source>
        <dbReference type="EMBL" id="KKN89787.1"/>
    </source>
</evidence>
<feature type="compositionally biased region" description="Acidic residues" evidence="1">
    <location>
        <begin position="138"/>
        <end position="149"/>
    </location>
</feature>
<dbReference type="AlphaFoldDB" id="A0A0F9UQN1"/>
<comment type="caution">
    <text evidence="2">The sequence shown here is derived from an EMBL/GenBank/DDBJ whole genome shotgun (WGS) entry which is preliminary data.</text>
</comment>
<feature type="region of interest" description="Disordered" evidence="1">
    <location>
        <begin position="121"/>
        <end position="149"/>
    </location>
</feature>